<dbReference type="PANTHER" id="PTHR43673:SF2">
    <property type="entry name" value="NITROREDUCTASE"/>
    <property type="match status" value="1"/>
</dbReference>
<evidence type="ECO:0000313" key="6">
    <source>
        <dbReference type="EMBL" id="AAM06128.1"/>
    </source>
</evidence>
<organism evidence="6 7">
    <name type="scientific">Methanosarcina acetivorans (strain ATCC 35395 / DSM 2834 / JCM 12185 / C2A)</name>
    <dbReference type="NCBI Taxonomy" id="188937"/>
    <lineage>
        <taxon>Archaea</taxon>
        <taxon>Methanobacteriati</taxon>
        <taxon>Methanobacteriota</taxon>
        <taxon>Stenosarchaea group</taxon>
        <taxon>Methanomicrobia</taxon>
        <taxon>Methanosarcinales</taxon>
        <taxon>Methanosarcinaceae</taxon>
        <taxon>Methanosarcina</taxon>
    </lineage>
</organism>
<keyword evidence="7" id="KW-1185">Reference proteome</keyword>
<dbReference type="GO" id="GO:0016491">
    <property type="term" value="F:oxidoreductase activity"/>
    <property type="evidence" value="ECO:0007669"/>
    <property type="project" value="UniProtKB-KW"/>
</dbReference>
<proteinExistence type="inferred from homology"/>
<evidence type="ECO:0000313" key="7">
    <source>
        <dbReference type="Proteomes" id="UP000002487"/>
    </source>
</evidence>
<comment type="cofactor">
    <cofactor evidence="1">
        <name>FMN</name>
        <dbReference type="ChEBI" id="CHEBI:58210"/>
    </cofactor>
</comment>
<dbReference type="Proteomes" id="UP000002487">
    <property type="component" value="Chromosome"/>
</dbReference>
<evidence type="ECO:0000256" key="2">
    <source>
        <dbReference type="ARBA" id="ARBA00007118"/>
    </source>
</evidence>
<keyword evidence="4" id="KW-0288">FMN</keyword>
<sequence>MKSLLDTAHPMSGLAPTIISVWEQGHDIICRAAPHLLLAHIPKENPVAPVDAIIVLTHFDIAAPAFGIGTRWAGFVAMAAASYEPLQKSLFNFFWFFFNFKTTTKFHPNLSKSIHSFKNVDSFTQAFTKIFQIVELFLWEFPTATAISHQV</sequence>
<gene>
    <name evidence="6" type="ordered locus">MA_2750</name>
</gene>
<evidence type="ECO:0000256" key="1">
    <source>
        <dbReference type="ARBA" id="ARBA00001917"/>
    </source>
</evidence>
<dbReference type="KEGG" id="mac:MA_2750"/>
<dbReference type="InParanoid" id="Q8TMB4"/>
<dbReference type="EMBL" id="AE010299">
    <property type="protein sequence ID" value="AAM06128.1"/>
    <property type="molecule type" value="Genomic_DNA"/>
</dbReference>
<dbReference type="EnsemblBacteria" id="AAM06128">
    <property type="protein sequence ID" value="AAM06128"/>
    <property type="gene ID" value="MA_2750"/>
</dbReference>
<dbReference type="InterPro" id="IPR000415">
    <property type="entry name" value="Nitroreductase-like"/>
</dbReference>
<evidence type="ECO:0000256" key="3">
    <source>
        <dbReference type="ARBA" id="ARBA00022630"/>
    </source>
</evidence>
<reference evidence="6 7" key="1">
    <citation type="journal article" date="2002" name="Genome Res.">
        <title>The genome of Methanosarcina acetivorans reveals extensive metabolic and physiological diversity.</title>
        <authorList>
            <person name="Galagan J.E."/>
            <person name="Nusbaum C."/>
            <person name="Roy A."/>
            <person name="Endrizzi M.G."/>
            <person name="Macdonald P."/>
            <person name="FitzHugh W."/>
            <person name="Calvo S."/>
            <person name="Engels R."/>
            <person name="Smirnov S."/>
            <person name="Atnoor D."/>
            <person name="Brown A."/>
            <person name="Allen N."/>
            <person name="Naylor J."/>
            <person name="Stange-Thomann N."/>
            <person name="DeArellano K."/>
            <person name="Johnson R."/>
            <person name="Linton L."/>
            <person name="McEwan P."/>
            <person name="McKernan K."/>
            <person name="Talamas J."/>
            <person name="Tirrell A."/>
            <person name="Ye W."/>
            <person name="Zimmer A."/>
            <person name="Barber R.D."/>
            <person name="Cann I."/>
            <person name="Graham D.E."/>
            <person name="Grahame D.A."/>
            <person name="Guss A."/>
            <person name="Hedderich R."/>
            <person name="Ingram-Smith C."/>
            <person name="Kuettner C.H."/>
            <person name="Krzycki J.A."/>
            <person name="Leigh J.A."/>
            <person name="Li W."/>
            <person name="Liu J."/>
            <person name="Mukhopadhyay B."/>
            <person name="Reeve J.N."/>
            <person name="Smith K."/>
            <person name="Springer T.A."/>
            <person name="Umayam L.A."/>
            <person name="White O."/>
            <person name="White R.H."/>
            <person name="de Macario E.C."/>
            <person name="Ferry J.G."/>
            <person name="Jarrell K.F."/>
            <person name="Jing H."/>
            <person name="Macario A.J.L."/>
            <person name="Paulsen I."/>
            <person name="Pritchett M."/>
            <person name="Sowers K.R."/>
            <person name="Swanson R.V."/>
            <person name="Zinder S.H."/>
            <person name="Lander E."/>
            <person name="Metcalf W.W."/>
            <person name="Birren B."/>
        </authorList>
    </citation>
    <scope>NUCLEOTIDE SEQUENCE [LARGE SCALE GENOMIC DNA]</scope>
    <source>
        <strain evidence="7">ATCC 35395 / DSM 2834 / JCM 12185 / C2A</strain>
    </source>
</reference>
<keyword evidence="3" id="KW-0285">Flavoprotein</keyword>
<protein>
    <submittedName>
        <fullName evidence="6">Uncharacterized protein</fullName>
    </submittedName>
</protein>
<dbReference type="PANTHER" id="PTHR43673">
    <property type="entry name" value="NAD(P)H NITROREDUCTASE YDGI-RELATED"/>
    <property type="match status" value="1"/>
</dbReference>
<dbReference type="SUPFAM" id="SSF55469">
    <property type="entry name" value="FMN-dependent nitroreductase-like"/>
    <property type="match status" value="1"/>
</dbReference>
<accession>Q8TMB4</accession>
<dbReference type="HOGENOM" id="CLU_1727234_0_0_2"/>
<keyword evidence="5" id="KW-0560">Oxidoreductase</keyword>
<evidence type="ECO:0000256" key="4">
    <source>
        <dbReference type="ARBA" id="ARBA00022643"/>
    </source>
</evidence>
<comment type="similarity">
    <text evidence="2">Belongs to the nitroreductase family.</text>
</comment>
<dbReference type="Gene3D" id="3.40.109.10">
    <property type="entry name" value="NADH Oxidase"/>
    <property type="match status" value="1"/>
</dbReference>
<dbReference type="STRING" id="188937.MA_2750"/>
<dbReference type="AlphaFoldDB" id="Q8TMB4"/>
<evidence type="ECO:0000256" key="5">
    <source>
        <dbReference type="ARBA" id="ARBA00023002"/>
    </source>
</evidence>
<name>Q8TMB4_METAC</name>
<dbReference type="OrthoDB" id="51316at2157"/>